<dbReference type="SUPFAM" id="SSF53927">
    <property type="entry name" value="Cytidine deaminase-like"/>
    <property type="match status" value="1"/>
</dbReference>
<dbReference type="AlphaFoldDB" id="A0A4Y9XUS3"/>
<evidence type="ECO:0000256" key="1">
    <source>
        <dbReference type="ARBA" id="ARBA00022694"/>
    </source>
</evidence>
<sequence length="201" mass="21677">VFAPRRKHEPEPWSRGKLRWARRAVDTVVREAQHVRESGSGELPIVSYVPAPLDDPGQTPFIAHDTRKSTHHPLRHSVLNVIRNVADHRPPPASPPHNATPTPAPIPTPSPLPLPTPPSPQTPRNGQSYLLTGHTLFTTHEPCIMCAMALLHSRVKEVVYVRTMGGTGGCGGAACVPRLEGVNHRYNVLRWTGGGGGGAGS</sequence>
<name>A0A4Y9XUS3_9AGAM</name>
<feature type="compositionally biased region" description="Pro residues" evidence="3">
    <location>
        <begin position="102"/>
        <end position="121"/>
    </location>
</feature>
<dbReference type="Proteomes" id="UP000298327">
    <property type="component" value="Unassembled WGS sequence"/>
</dbReference>
<comment type="caution">
    <text evidence="5">The sequence shown here is derived from an EMBL/GenBank/DDBJ whole genome shotgun (WGS) entry which is preliminary data.</text>
</comment>
<accession>A0A4Y9XUS3</accession>
<keyword evidence="1" id="KW-0819">tRNA processing</keyword>
<reference evidence="5 6" key="1">
    <citation type="submission" date="2019-02" db="EMBL/GenBank/DDBJ databases">
        <title>Genome sequencing of the rare red list fungi Dentipellis fragilis.</title>
        <authorList>
            <person name="Buettner E."/>
            <person name="Kellner H."/>
        </authorList>
    </citation>
    <scope>NUCLEOTIDE SEQUENCE [LARGE SCALE GENOMIC DNA]</scope>
    <source>
        <strain evidence="5 6">DSM 105465</strain>
    </source>
</reference>
<dbReference type="Pfam" id="PF00383">
    <property type="entry name" value="dCMP_cyt_deam_1"/>
    <property type="match status" value="1"/>
</dbReference>
<feature type="region of interest" description="Disordered" evidence="3">
    <location>
        <begin position="86"/>
        <end position="128"/>
    </location>
</feature>
<dbReference type="InterPro" id="IPR002125">
    <property type="entry name" value="CMP_dCMP_dom"/>
</dbReference>
<evidence type="ECO:0000313" key="5">
    <source>
        <dbReference type="EMBL" id="TFY53173.1"/>
    </source>
</evidence>
<evidence type="ECO:0000313" key="6">
    <source>
        <dbReference type="Proteomes" id="UP000298327"/>
    </source>
</evidence>
<dbReference type="GO" id="GO:0052717">
    <property type="term" value="F:tRNA-specific adenosine-34 deaminase activity"/>
    <property type="evidence" value="ECO:0007669"/>
    <property type="project" value="TreeGrafter"/>
</dbReference>
<gene>
    <name evidence="5" type="ORF">EVG20_g10235</name>
</gene>
<dbReference type="OrthoDB" id="3180714at2759"/>
<dbReference type="CDD" id="cd01285">
    <property type="entry name" value="nucleoside_deaminase"/>
    <property type="match status" value="1"/>
</dbReference>
<protein>
    <recommendedName>
        <fullName evidence="4">CMP/dCMP-type deaminase domain-containing protein</fullName>
    </recommendedName>
</protein>
<dbReference type="EMBL" id="SEOQ01001190">
    <property type="protein sequence ID" value="TFY53173.1"/>
    <property type="molecule type" value="Genomic_DNA"/>
</dbReference>
<organism evidence="5 6">
    <name type="scientific">Dentipellis fragilis</name>
    <dbReference type="NCBI Taxonomy" id="205917"/>
    <lineage>
        <taxon>Eukaryota</taxon>
        <taxon>Fungi</taxon>
        <taxon>Dikarya</taxon>
        <taxon>Basidiomycota</taxon>
        <taxon>Agaricomycotina</taxon>
        <taxon>Agaricomycetes</taxon>
        <taxon>Russulales</taxon>
        <taxon>Hericiaceae</taxon>
        <taxon>Dentipellis</taxon>
    </lineage>
</organism>
<dbReference type="InterPro" id="IPR016193">
    <property type="entry name" value="Cytidine_deaminase-like"/>
</dbReference>
<proteinExistence type="inferred from homology"/>
<keyword evidence="6" id="KW-1185">Reference proteome</keyword>
<evidence type="ECO:0000256" key="3">
    <source>
        <dbReference type="SAM" id="MobiDB-lite"/>
    </source>
</evidence>
<dbReference type="GO" id="GO:0005737">
    <property type="term" value="C:cytoplasm"/>
    <property type="evidence" value="ECO:0007669"/>
    <property type="project" value="TreeGrafter"/>
</dbReference>
<comment type="similarity">
    <text evidence="2">Belongs to the cytidine and deoxycytidylate deaminase family. ADAT3 subfamily.</text>
</comment>
<dbReference type="Gene3D" id="3.40.140.10">
    <property type="entry name" value="Cytidine Deaminase, domain 2"/>
    <property type="match status" value="1"/>
</dbReference>
<evidence type="ECO:0000259" key="4">
    <source>
        <dbReference type="Pfam" id="PF00383"/>
    </source>
</evidence>
<feature type="non-terminal residue" evidence="5">
    <location>
        <position position="1"/>
    </location>
</feature>
<dbReference type="GO" id="GO:0008033">
    <property type="term" value="P:tRNA processing"/>
    <property type="evidence" value="ECO:0007669"/>
    <property type="project" value="UniProtKB-KW"/>
</dbReference>
<dbReference type="PANTHER" id="PTHR11079">
    <property type="entry name" value="CYTOSINE DEAMINASE FAMILY MEMBER"/>
    <property type="match status" value="1"/>
</dbReference>
<evidence type="ECO:0000256" key="2">
    <source>
        <dbReference type="ARBA" id="ARBA00038160"/>
    </source>
</evidence>
<dbReference type="GO" id="GO:0005634">
    <property type="term" value="C:nucleus"/>
    <property type="evidence" value="ECO:0007669"/>
    <property type="project" value="TreeGrafter"/>
</dbReference>
<dbReference type="STRING" id="205917.A0A4Y9XUS3"/>
<dbReference type="PANTHER" id="PTHR11079:SF156">
    <property type="entry name" value="INACTIVE TRNA-SPECIFIC ADENOSINE DEAMINASE-LIKE PROTEIN 3-RELATED"/>
    <property type="match status" value="1"/>
</dbReference>
<feature type="domain" description="CMP/dCMP-type deaminase" evidence="4">
    <location>
        <begin position="126"/>
        <end position="161"/>
    </location>
</feature>